<evidence type="ECO:0000313" key="6">
    <source>
        <dbReference type="EMBL" id="AJC72909.1"/>
    </source>
</evidence>
<dbReference type="Proteomes" id="UP000077469">
    <property type="component" value="Chromosome"/>
</dbReference>
<dbReference type="GO" id="GO:0005737">
    <property type="term" value="C:cytoplasm"/>
    <property type="evidence" value="ECO:0007669"/>
    <property type="project" value="UniProtKB-ARBA"/>
</dbReference>
<evidence type="ECO:0000256" key="5">
    <source>
        <dbReference type="HAMAP-Rule" id="MF_00294"/>
    </source>
</evidence>
<gene>
    <name evidence="5 6" type="primary">rpmG</name>
    <name evidence="6" type="ORF">AJ81_00435</name>
</gene>
<comment type="similarity">
    <text evidence="1 5">Belongs to the bacterial ribosomal protein bL33 family.</text>
</comment>
<evidence type="ECO:0000313" key="7">
    <source>
        <dbReference type="Proteomes" id="UP000077469"/>
    </source>
</evidence>
<dbReference type="AlphaFoldDB" id="A0A0X1KNW0"/>
<name>A0A0X1KNW0_9THEM</name>
<keyword evidence="2 5" id="KW-0689">Ribosomal protein</keyword>
<dbReference type="KEGG" id="phy:AJ81_00435"/>
<accession>A0A0X1KNW0</accession>
<evidence type="ECO:0000256" key="3">
    <source>
        <dbReference type="ARBA" id="ARBA00023274"/>
    </source>
</evidence>
<dbReference type="HAMAP" id="MF_00294">
    <property type="entry name" value="Ribosomal_bL33"/>
    <property type="match status" value="1"/>
</dbReference>
<dbReference type="GO" id="GO:0003735">
    <property type="term" value="F:structural constituent of ribosome"/>
    <property type="evidence" value="ECO:0007669"/>
    <property type="project" value="InterPro"/>
</dbReference>
<dbReference type="SUPFAM" id="SSF57829">
    <property type="entry name" value="Zn-binding ribosomal proteins"/>
    <property type="match status" value="1"/>
</dbReference>
<dbReference type="Gene3D" id="2.20.28.120">
    <property type="entry name" value="Ribosomal protein L33"/>
    <property type="match status" value="1"/>
</dbReference>
<organism evidence="6 7">
    <name type="scientific">Pseudothermotoga hypogea DSM 11164 = NBRC 106472</name>
    <dbReference type="NCBI Taxonomy" id="1123384"/>
    <lineage>
        <taxon>Bacteria</taxon>
        <taxon>Thermotogati</taxon>
        <taxon>Thermotogota</taxon>
        <taxon>Thermotogae</taxon>
        <taxon>Thermotogales</taxon>
        <taxon>Thermotogaceae</taxon>
        <taxon>Pseudothermotoga</taxon>
    </lineage>
</organism>
<dbReference type="InterPro" id="IPR011332">
    <property type="entry name" value="Ribosomal_zn-bd"/>
</dbReference>
<evidence type="ECO:0000256" key="2">
    <source>
        <dbReference type="ARBA" id="ARBA00022980"/>
    </source>
</evidence>
<dbReference type="STRING" id="1123384.AJ81_00435"/>
<dbReference type="PROSITE" id="PS00582">
    <property type="entry name" value="RIBOSOMAL_L33"/>
    <property type="match status" value="1"/>
</dbReference>
<dbReference type="Pfam" id="PF00471">
    <property type="entry name" value="Ribosomal_L33"/>
    <property type="match status" value="1"/>
</dbReference>
<dbReference type="RefSeq" id="WP_031503045.1">
    <property type="nucleotide sequence ID" value="NC_022795.1"/>
</dbReference>
<dbReference type="NCBIfam" id="TIGR01023">
    <property type="entry name" value="rpmG_bact"/>
    <property type="match status" value="1"/>
</dbReference>
<dbReference type="GO" id="GO:0006412">
    <property type="term" value="P:translation"/>
    <property type="evidence" value="ECO:0007669"/>
    <property type="project" value="UniProtKB-UniRule"/>
</dbReference>
<protein>
    <recommendedName>
        <fullName evidence="4 5">Large ribosomal subunit protein bL33</fullName>
    </recommendedName>
</protein>
<reference evidence="6 7" key="1">
    <citation type="submission" date="2014-01" db="EMBL/GenBank/DDBJ databases">
        <title>Genome sequencing of Thermotog hypogea.</title>
        <authorList>
            <person name="Zhang X."/>
            <person name="Alvare G."/>
            <person name="Fristensky B."/>
            <person name="Chen L."/>
            <person name="Suen T."/>
            <person name="Chen Q."/>
            <person name="Ma K."/>
        </authorList>
    </citation>
    <scope>NUCLEOTIDE SEQUENCE [LARGE SCALE GENOMIC DNA]</scope>
    <source>
        <strain evidence="6 7">DSM 11164</strain>
    </source>
</reference>
<dbReference type="NCBIfam" id="NF001764">
    <property type="entry name" value="PRK00504.1"/>
    <property type="match status" value="1"/>
</dbReference>
<dbReference type="InterPro" id="IPR001705">
    <property type="entry name" value="Ribosomal_bL33"/>
</dbReference>
<keyword evidence="7" id="KW-1185">Reference proteome</keyword>
<sequence>MTIKIALKCSVCGHKNYYTEKNNTKKTKLSLRKYCPNCNKHTEHVETK</sequence>
<dbReference type="GO" id="GO:0005840">
    <property type="term" value="C:ribosome"/>
    <property type="evidence" value="ECO:0007669"/>
    <property type="project" value="UniProtKB-KW"/>
</dbReference>
<dbReference type="InterPro" id="IPR038584">
    <property type="entry name" value="Ribosomal_bL33_sf"/>
</dbReference>
<dbReference type="PATRIC" id="fig|1123384.7.peg.83"/>
<dbReference type="NCBIfam" id="NF001860">
    <property type="entry name" value="PRK00595.1"/>
    <property type="match status" value="1"/>
</dbReference>
<evidence type="ECO:0000256" key="1">
    <source>
        <dbReference type="ARBA" id="ARBA00007596"/>
    </source>
</evidence>
<proteinExistence type="inferred from homology"/>
<dbReference type="EMBL" id="CP007141">
    <property type="protein sequence ID" value="AJC72909.1"/>
    <property type="molecule type" value="Genomic_DNA"/>
</dbReference>
<evidence type="ECO:0000256" key="4">
    <source>
        <dbReference type="ARBA" id="ARBA00035176"/>
    </source>
</evidence>
<keyword evidence="3 5" id="KW-0687">Ribonucleoprotein</keyword>
<dbReference type="InterPro" id="IPR018264">
    <property type="entry name" value="Ribosomal_bL33_CS"/>
</dbReference>
<dbReference type="GO" id="GO:1990904">
    <property type="term" value="C:ribonucleoprotein complex"/>
    <property type="evidence" value="ECO:0007669"/>
    <property type="project" value="UniProtKB-KW"/>
</dbReference>
<dbReference type="PaxDb" id="1123384-AJ81_00435"/>